<gene>
    <name evidence="1" type="ORF">SAMN05421809_3661</name>
</gene>
<evidence type="ECO:0000313" key="2">
    <source>
        <dbReference type="Proteomes" id="UP000185687"/>
    </source>
</evidence>
<dbReference type="AlphaFoldDB" id="A0A1N7G1Q2"/>
<reference evidence="1 2" key="1">
    <citation type="submission" date="2017-01" db="EMBL/GenBank/DDBJ databases">
        <authorList>
            <person name="Mah S.A."/>
            <person name="Swanson W.J."/>
            <person name="Moy G.W."/>
            <person name="Vacquier V.D."/>
        </authorList>
    </citation>
    <scope>NUCLEOTIDE SEQUENCE [LARGE SCALE GENOMIC DNA]</scope>
    <source>
        <strain evidence="1 2">CGMCC 1.8909</strain>
    </source>
</reference>
<evidence type="ECO:0000313" key="1">
    <source>
        <dbReference type="EMBL" id="SIS06396.1"/>
    </source>
</evidence>
<proteinExistence type="predicted"/>
<sequence length="54" mass="6070">MQHGSSSDRTRVKAKLKSETLEDFADEKGEFLDEVREGAEQAVNDHEDVFDGSE</sequence>
<dbReference type="EMBL" id="FTNP01000008">
    <property type="protein sequence ID" value="SIS06396.1"/>
    <property type="molecule type" value="Genomic_DNA"/>
</dbReference>
<name>A0A1N7G1Q2_9EURY</name>
<organism evidence="1 2">
    <name type="scientific">Natronorubrum daqingense</name>
    <dbReference type="NCBI Taxonomy" id="588898"/>
    <lineage>
        <taxon>Archaea</taxon>
        <taxon>Methanobacteriati</taxon>
        <taxon>Methanobacteriota</taxon>
        <taxon>Stenosarchaea group</taxon>
        <taxon>Halobacteria</taxon>
        <taxon>Halobacteriales</taxon>
        <taxon>Natrialbaceae</taxon>
        <taxon>Natronorubrum</taxon>
    </lineage>
</organism>
<keyword evidence="2" id="KW-1185">Reference proteome</keyword>
<accession>A0A1N7G1Q2</accession>
<protein>
    <submittedName>
        <fullName evidence="1">Uncharacterized protein</fullName>
    </submittedName>
</protein>
<dbReference type="Proteomes" id="UP000185687">
    <property type="component" value="Unassembled WGS sequence"/>
</dbReference>